<keyword evidence="2" id="KW-0812">Transmembrane</keyword>
<protein>
    <submittedName>
        <fullName evidence="3">Uncharacterized protein</fullName>
    </submittedName>
</protein>
<dbReference type="OrthoDB" id="129807at2"/>
<dbReference type="RefSeq" id="WP_089406779.1">
    <property type="nucleotide sequence ID" value="NZ_FZOU01000001.1"/>
</dbReference>
<gene>
    <name evidence="3" type="ORF">SAMN05421770_101489</name>
</gene>
<keyword evidence="2" id="KW-0472">Membrane</keyword>
<organism evidence="3 4">
    <name type="scientific">Granulicella rosea</name>
    <dbReference type="NCBI Taxonomy" id="474952"/>
    <lineage>
        <taxon>Bacteria</taxon>
        <taxon>Pseudomonadati</taxon>
        <taxon>Acidobacteriota</taxon>
        <taxon>Terriglobia</taxon>
        <taxon>Terriglobales</taxon>
        <taxon>Acidobacteriaceae</taxon>
        <taxon>Granulicella</taxon>
    </lineage>
</organism>
<dbReference type="Proteomes" id="UP000198356">
    <property type="component" value="Unassembled WGS sequence"/>
</dbReference>
<sequence length="225" mass="24643">MHTENPGNPVPTTPPSSQDLHHVKDSEHPGYETTDVNVGGVIVFLGGLMGFVVVFFLFCFLMGKVINTAFEKEDGKTDQWHKSNSMFAGAAANGGKRDNLASTTEMQQKELAQMTTSFPNPRLDTDDGNQATYELHAKEDLLLDHYSKTPGQDGVRIPIERAMELIAEKGLPVAPAVQTTQLAEDATPKVAAPLTTGFARTGYELETIETREQKMNFNTAKSEEK</sequence>
<evidence type="ECO:0000313" key="4">
    <source>
        <dbReference type="Proteomes" id="UP000198356"/>
    </source>
</evidence>
<keyword evidence="4" id="KW-1185">Reference proteome</keyword>
<proteinExistence type="predicted"/>
<dbReference type="EMBL" id="FZOU01000001">
    <property type="protein sequence ID" value="SNS32165.1"/>
    <property type="molecule type" value="Genomic_DNA"/>
</dbReference>
<keyword evidence="2" id="KW-1133">Transmembrane helix</keyword>
<accession>A0A239DI32</accession>
<evidence type="ECO:0000256" key="1">
    <source>
        <dbReference type="SAM" id="MobiDB-lite"/>
    </source>
</evidence>
<evidence type="ECO:0000256" key="2">
    <source>
        <dbReference type="SAM" id="Phobius"/>
    </source>
</evidence>
<dbReference type="AlphaFoldDB" id="A0A239DI32"/>
<reference evidence="3 4" key="1">
    <citation type="submission" date="2017-06" db="EMBL/GenBank/DDBJ databases">
        <authorList>
            <person name="Kim H.J."/>
            <person name="Triplett B.A."/>
        </authorList>
    </citation>
    <scope>NUCLEOTIDE SEQUENCE [LARGE SCALE GENOMIC DNA]</scope>
    <source>
        <strain evidence="3 4">DSM 18704</strain>
    </source>
</reference>
<name>A0A239DI32_9BACT</name>
<feature type="compositionally biased region" description="Basic and acidic residues" evidence="1">
    <location>
        <begin position="19"/>
        <end position="30"/>
    </location>
</feature>
<feature type="transmembrane region" description="Helical" evidence="2">
    <location>
        <begin position="38"/>
        <end position="62"/>
    </location>
</feature>
<feature type="region of interest" description="Disordered" evidence="1">
    <location>
        <begin position="1"/>
        <end position="31"/>
    </location>
</feature>
<evidence type="ECO:0000313" key="3">
    <source>
        <dbReference type="EMBL" id="SNS32165.1"/>
    </source>
</evidence>